<evidence type="ECO:0000256" key="16">
    <source>
        <dbReference type="SAM" id="MobiDB-lite"/>
    </source>
</evidence>
<dbReference type="Gene3D" id="3.40.50.300">
    <property type="entry name" value="P-loop containing nucleotide triphosphate hydrolases"/>
    <property type="match status" value="2"/>
</dbReference>
<evidence type="ECO:0000256" key="11">
    <source>
        <dbReference type="ARBA" id="ARBA00023000"/>
    </source>
</evidence>
<dbReference type="SMART" id="SM00843">
    <property type="entry name" value="Ftsk_gamma"/>
    <property type="match status" value="1"/>
</dbReference>
<dbReference type="InterPro" id="IPR004860">
    <property type="entry name" value="LAGLIDADG_dom"/>
</dbReference>
<dbReference type="SUPFAM" id="SSF51294">
    <property type="entry name" value="Hedgehog/intein (Hint) domain"/>
    <property type="match status" value="1"/>
</dbReference>
<dbReference type="GO" id="GO:0003677">
    <property type="term" value="F:DNA binding"/>
    <property type="evidence" value="ECO:0007669"/>
    <property type="project" value="UniProtKB-KW"/>
</dbReference>
<dbReference type="InterPro" id="IPR025199">
    <property type="entry name" value="FtsK_4TM"/>
</dbReference>
<dbReference type="InterPro" id="IPR036388">
    <property type="entry name" value="WH-like_DNA-bd_sf"/>
</dbReference>
<dbReference type="InterPro" id="IPR027417">
    <property type="entry name" value="P-loop_NTPase"/>
</dbReference>
<feature type="transmembrane region" description="Helical" evidence="17">
    <location>
        <begin position="91"/>
        <end position="114"/>
    </location>
</feature>
<dbReference type="GO" id="GO:0007059">
    <property type="term" value="P:chromosome segregation"/>
    <property type="evidence" value="ECO:0007669"/>
    <property type="project" value="UniProtKB-KW"/>
</dbReference>
<keyword evidence="3" id="KW-1003">Cell membrane</keyword>
<dbReference type="InterPro" id="IPR050206">
    <property type="entry name" value="FtsK/SpoIIIE/SftA"/>
</dbReference>
<feature type="binding site" evidence="15">
    <location>
        <begin position="796"/>
        <end position="803"/>
    </location>
    <ligand>
        <name>ATP</name>
        <dbReference type="ChEBI" id="CHEBI:30616"/>
    </ligand>
</feature>
<evidence type="ECO:0000259" key="18">
    <source>
        <dbReference type="PROSITE" id="PS50819"/>
    </source>
</evidence>
<keyword evidence="9 15" id="KW-0067">ATP-binding</keyword>
<dbReference type="Pfam" id="PF13491">
    <property type="entry name" value="FtsK_4TM"/>
    <property type="match status" value="1"/>
</dbReference>
<keyword evidence="10 17" id="KW-1133">Transmembrane helix</keyword>
<dbReference type="InterPro" id="IPR003586">
    <property type="entry name" value="Hint_dom_C"/>
</dbReference>
<dbReference type="PANTHER" id="PTHR22683">
    <property type="entry name" value="SPORULATION PROTEIN RELATED"/>
    <property type="match status" value="1"/>
</dbReference>
<keyword evidence="13 17" id="KW-0472">Membrane</keyword>
<dbReference type="InterPro" id="IPR036390">
    <property type="entry name" value="WH_DNA-bd_sf"/>
</dbReference>
<dbReference type="GO" id="GO:0016539">
    <property type="term" value="P:intein-mediated protein splicing"/>
    <property type="evidence" value="ECO:0007669"/>
    <property type="project" value="InterPro"/>
</dbReference>
<dbReference type="Gene3D" id="3.30.980.40">
    <property type="match status" value="1"/>
</dbReference>
<evidence type="ECO:0000256" key="1">
    <source>
        <dbReference type="ARBA" id="ARBA00004651"/>
    </source>
</evidence>
<keyword evidence="6 15" id="KW-0547">Nucleotide-binding</keyword>
<dbReference type="NCBIfam" id="TIGR01443">
    <property type="entry name" value="intein_Cterm"/>
    <property type="match status" value="1"/>
</dbReference>
<dbReference type="InterPro" id="IPR036844">
    <property type="entry name" value="Hint_dom_sf"/>
</dbReference>
<dbReference type="GO" id="GO:0004519">
    <property type="term" value="F:endonuclease activity"/>
    <property type="evidence" value="ECO:0007669"/>
    <property type="project" value="InterPro"/>
</dbReference>
<dbReference type="SMART" id="SM00306">
    <property type="entry name" value="HintN"/>
    <property type="match status" value="1"/>
</dbReference>
<dbReference type="Gene3D" id="1.10.10.10">
    <property type="entry name" value="Winged helix-like DNA-binding domain superfamily/Winged helix DNA-binding domain"/>
    <property type="match status" value="1"/>
</dbReference>
<evidence type="ECO:0000256" key="4">
    <source>
        <dbReference type="ARBA" id="ARBA00022618"/>
    </source>
</evidence>
<dbReference type="SUPFAM" id="SSF52540">
    <property type="entry name" value="P-loop containing nucleoside triphosphate hydrolases"/>
    <property type="match status" value="2"/>
</dbReference>
<proteinExistence type="inferred from homology"/>
<evidence type="ECO:0000313" key="20">
    <source>
        <dbReference type="EMBL" id="OHB06393.1"/>
    </source>
</evidence>
<dbReference type="InterPro" id="IPR006141">
    <property type="entry name" value="Intein_N"/>
</dbReference>
<dbReference type="PROSITE" id="PS50818">
    <property type="entry name" value="INTEIN_C_TER"/>
    <property type="match status" value="1"/>
</dbReference>
<dbReference type="InterPro" id="IPR003587">
    <property type="entry name" value="Hint_dom_N"/>
</dbReference>
<dbReference type="SMART" id="SM00305">
    <property type="entry name" value="HintC"/>
    <property type="match status" value="1"/>
</dbReference>
<comment type="subcellular location">
    <subcellularLocation>
        <location evidence="1">Cell membrane</location>
        <topology evidence="1">Multi-pass membrane protein</topology>
    </subcellularLocation>
</comment>
<keyword evidence="12" id="KW-0238">DNA-binding</keyword>
<sequence length="1131" mass="124920">MGAFEFGGQAGKFVYNNLSYLFGMGYYILPIVAILLAISLVKEDGRDLSKPNLIGSLILFLSSLGLVNLIFVKGGVVGEFLSTPMVSLFDVYLSGVLLVALAIVSLLIIFNASIKFELISKLIQAVFKKKENLPDGELAPLETAAIDKAVEEQNRDLGFKISGSGIKPKIEFKKDEGEGFMPIITRRSGKVWVPPPISLLEGDRGKPGVGDIKANANLIKRTLLNFGIVVEMDEISIGPSVTRYALKPAEGVKLSKILGLQNNLELALAAHPVRIEAPIPGKSLVGIEVPNTLKSTIGLGSLVSDEEYTRSSLPLFVSLGRDIAGRSNFANLARMPHILIAGATGSGKTCAKDTYVFSENGMLTFDELCPLPLNSEVNYALRVATRDGVETTSKNYNNGMCDFFKITTNEGLSIEVTDEHPLWVIEDGSMRWKNGGSIEIGDYVAISRGSKLFGELEKIDFMPSPNKTNKAREIKTPTTMTEELGLFMGMLTADGGLTINHRVVYTQMEGEVLDIYIRLLKDLFGITAPIIAKSGQSNKAKDVIVNSKHLKEFLAHLGLTSARAQEKEIPRSIRQSRPEVIRAFIQGLIKNDGHISRLKGLEITLANKKLLQQLQISLLNFGIVSSIHRKKVKFYEENSYWRLTVYGGEFVTYAKEIGFLTTDEGNRAKQVLALHRNANKNIIPTLSPILKKLSLMYREMFARLTNKGWLYQQNSLVPKYSFNSLRSYASGDRNPSYDALEKILDFYKPLSDSAPYKEVSKIQDNTFYWARVATIEKTFGEGYDFEVPGSHSFVGNGFVNHNSVTIHAIVTSLLFRNPPENLKFIMIDPKRVELTMYNGIPHLLTPVVTEPKKAILALKWAAKEMERRYTILEASSSRDINSYHEGTSKEAEVMPFIVIIIDELADLMQIYPRELEAAVVRLAQMSRAVGIHLILSTQRPSVNIITGLIKANIPARIALQVSSQIDSRTILDTAGAEKLLGAGDMLFLSGEMSKPKRIQSAYISEKEVKAVVKYLRDTYADELQDEINFSTENTSNSIFSSSVDEDSFDGNDDEMYEEARATVVGAGRASTSFLQRKLRIGYARAARLMDMLEERGVIGPGSGAKPREVIGATQSTVGDESIDANMEENTT</sequence>
<dbReference type="GO" id="GO:0005524">
    <property type="term" value="F:ATP binding"/>
    <property type="evidence" value="ECO:0007669"/>
    <property type="project" value="UniProtKB-UniRule"/>
</dbReference>
<comment type="caution">
    <text evidence="20">The sequence shown here is derived from an EMBL/GenBank/DDBJ whole genome shotgun (WGS) entry which is preliminary data.</text>
</comment>
<evidence type="ECO:0000256" key="12">
    <source>
        <dbReference type="ARBA" id="ARBA00023125"/>
    </source>
</evidence>
<comment type="similarity">
    <text evidence="2">Belongs to the FtsK/SpoIIIE/SftA family.</text>
</comment>
<dbReference type="InterPro" id="IPR002543">
    <property type="entry name" value="FtsK_dom"/>
</dbReference>
<feature type="domain" description="DOD-type homing endonuclease" evidence="18">
    <location>
        <begin position="487"/>
        <end position="623"/>
    </location>
</feature>
<dbReference type="CDD" id="cd00081">
    <property type="entry name" value="Hint"/>
    <property type="match status" value="1"/>
</dbReference>
<feature type="transmembrane region" description="Helical" evidence="17">
    <location>
        <begin position="53"/>
        <end position="71"/>
    </location>
</feature>
<dbReference type="Pfam" id="PF01580">
    <property type="entry name" value="FtsK_SpoIIIE"/>
    <property type="match status" value="2"/>
</dbReference>
<feature type="domain" description="FtsK" evidence="19">
    <location>
        <begin position="775"/>
        <end position="968"/>
    </location>
</feature>
<feature type="region of interest" description="Disordered" evidence="16">
    <location>
        <begin position="1099"/>
        <end position="1131"/>
    </location>
</feature>
<evidence type="ECO:0000256" key="14">
    <source>
        <dbReference type="ARBA" id="ARBA00023306"/>
    </source>
</evidence>
<evidence type="ECO:0000256" key="3">
    <source>
        <dbReference type="ARBA" id="ARBA00022475"/>
    </source>
</evidence>
<dbReference type="PROSITE" id="PS50819">
    <property type="entry name" value="INTEIN_ENDONUCLEASE"/>
    <property type="match status" value="1"/>
</dbReference>
<feature type="compositionally biased region" description="Acidic residues" evidence="16">
    <location>
        <begin position="1120"/>
        <end position="1131"/>
    </location>
</feature>
<dbReference type="SUPFAM" id="SSF46785">
    <property type="entry name" value="Winged helix' DNA-binding domain"/>
    <property type="match status" value="1"/>
</dbReference>
<dbReference type="InterPro" id="IPR006142">
    <property type="entry name" value="INTEIN"/>
</dbReference>
<dbReference type="InterPro" id="IPR018541">
    <property type="entry name" value="Ftsk_gamma"/>
</dbReference>
<dbReference type="PANTHER" id="PTHR22683:SF41">
    <property type="entry name" value="DNA TRANSLOCASE FTSK"/>
    <property type="match status" value="1"/>
</dbReference>
<evidence type="ECO:0000256" key="6">
    <source>
        <dbReference type="ARBA" id="ARBA00022741"/>
    </source>
</evidence>
<evidence type="ECO:0000256" key="8">
    <source>
        <dbReference type="ARBA" id="ARBA00022829"/>
    </source>
</evidence>
<keyword evidence="7" id="KW-0068">Autocatalytic cleavage</keyword>
<dbReference type="PRINTS" id="PR00379">
    <property type="entry name" value="INTEIN"/>
</dbReference>
<dbReference type="InterPro" id="IPR030934">
    <property type="entry name" value="Intein_C"/>
</dbReference>
<evidence type="ECO:0008006" key="22">
    <source>
        <dbReference type="Google" id="ProtNLM"/>
    </source>
</evidence>
<dbReference type="SUPFAM" id="SSF55608">
    <property type="entry name" value="Homing endonucleases"/>
    <property type="match status" value="1"/>
</dbReference>
<dbReference type="Pfam" id="PF14890">
    <property type="entry name" value="Intein_splicing"/>
    <property type="match status" value="1"/>
</dbReference>
<dbReference type="Gene3D" id="3.10.28.10">
    <property type="entry name" value="Homing endonucleases"/>
    <property type="match status" value="1"/>
</dbReference>
<dbReference type="AlphaFoldDB" id="A0A1G2UAA5"/>
<dbReference type="InterPro" id="IPR027434">
    <property type="entry name" value="Homing_endonucl"/>
</dbReference>
<evidence type="ECO:0000256" key="13">
    <source>
        <dbReference type="ARBA" id="ARBA00023136"/>
    </source>
</evidence>
<dbReference type="Pfam" id="PF17854">
    <property type="entry name" value="FtsK_alpha"/>
    <property type="match status" value="1"/>
</dbReference>
<evidence type="ECO:0000256" key="5">
    <source>
        <dbReference type="ARBA" id="ARBA00022692"/>
    </source>
</evidence>
<evidence type="ECO:0000256" key="10">
    <source>
        <dbReference type="ARBA" id="ARBA00022989"/>
    </source>
</evidence>
<protein>
    <recommendedName>
        <fullName evidence="22">FtsK domain-containing protein</fullName>
    </recommendedName>
</protein>
<dbReference type="PROSITE" id="PS50901">
    <property type="entry name" value="FTSK"/>
    <property type="match status" value="1"/>
</dbReference>
<evidence type="ECO:0000256" key="2">
    <source>
        <dbReference type="ARBA" id="ARBA00006474"/>
    </source>
</evidence>
<dbReference type="Proteomes" id="UP000177722">
    <property type="component" value="Unassembled WGS sequence"/>
</dbReference>
<reference evidence="20 21" key="1">
    <citation type="journal article" date="2016" name="Nat. Commun.">
        <title>Thousands of microbial genomes shed light on interconnected biogeochemical processes in an aquifer system.</title>
        <authorList>
            <person name="Anantharaman K."/>
            <person name="Brown C.T."/>
            <person name="Hug L.A."/>
            <person name="Sharon I."/>
            <person name="Castelle C.J."/>
            <person name="Probst A.J."/>
            <person name="Thomas B.C."/>
            <person name="Singh A."/>
            <person name="Wilkins M.J."/>
            <person name="Karaoz U."/>
            <person name="Brodie E.L."/>
            <person name="Williams K.H."/>
            <person name="Hubbard S.S."/>
            <person name="Banfield J.F."/>
        </authorList>
    </citation>
    <scope>NUCLEOTIDE SEQUENCE [LARGE SCALE GENOMIC DNA]</scope>
</reference>
<evidence type="ECO:0000256" key="7">
    <source>
        <dbReference type="ARBA" id="ARBA00022813"/>
    </source>
</evidence>
<evidence type="ECO:0000256" key="15">
    <source>
        <dbReference type="PROSITE-ProRule" id="PRU00289"/>
    </source>
</evidence>
<accession>A0A1G2UAA5</accession>
<dbReference type="InterPro" id="IPR004042">
    <property type="entry name" value="Intein_endonuc_central"/>
</dbReference>
<evidence type="ECO:0000259" key="19">
    <source>
        <dbReference type="PROSITE" id="PS50901"/>
    </source>
</evidence>
<keyword evidence="4" id="KW-0132">Cell division</keyword>
<dbReference type="InterPro" id="IPR041027">
    <property type="entry name" value="FtsK_alpha"/>
</dbReference>
<dbReference type="Pfam" id="PF09397">
    <property type="entry name" value="FtsK_gamma"/>
    <property type="match status" value="1"/>
</dbReference>
<keyword evidence="14" id="KW-0131">Cell cycle</keyword>
<evidence type="ECO:0000256" key="9">
    <source>
        <dbReference type="ARBA" id="ARBA00022840"/>
    </source>
</evidence>
<evidence type="ECO:0000313" key="21">
    <source>
        <dbReference type="Proteomes" id="UP000177722"/>
    </source>
</evidence>
<keyword evidence="5 17" id="KW-0812">Transmembrane</keyword>
<organism evidence="20 21">
    <name type="scientific">Candidatus Zambryskibacteria bacterium RIFCSPLOWO2_01_FULL_45_43</name>
    <dbReference type="NCBI Taxonomy" id="1802762"/>
    <lineage>
        <taxon>Bacteria</taxon>
        <taxon>Candidatus Zambryskiibacteriota</taxon>
    </lineage>
</organism>
<keyword evidence="11" id="KW-0651">Protein splicing</keyword>
<dbReference type="GO" id="GO:0005886">
    <property type="term" value="C:plasma membrane"/>
    <property type="evidence" value="ECO:0007669"/>
    <property type="project" value="UniProtKB-SubCell"/>
</dbReference>
<dbReference type="PROSITE" id="PS50817">
    <property type="entry name" value="INTEIN_N_TER"/>
    <property type="match status" value="1"/>
</dbReference>
<evidence type="ECO:0000256" key="17">
    <source>
        <dbReference type="SAM" id="Phobius"/>
    </source>
</evidence>
<dbReference type="Gene3D" id="2.170.16.10">
    <property type="entry name" value="Hedgehog/Intein (Hint) domain"/>
    <property type="match status" value="2"/>
</dbReference>
<name>A0A1G2UAA5_9BACT</name>
<keyword evidence="8" id="KW-0159">Chromosome partition</keyword>
<feature type="transmembrane region" description="Helical" evidence="17">
    <location>
        <begin position="20"/>
        <end position="41"/>
    </location>
</feature>
<dbReference type="GO" id="GO:0051301">
    <property type="term" value="P:cell division"/>
    <property type="evidence" value="ECO:0007669"/>
    <property type="project" value="UniProtKB-KW"/>
</dbReference>
<gene>
    <name evidence="20" type="ORF">A3B16_00310</name>
</gene>
<dbReference type="EMBL" id="MHWF01000002">
    <property type="protein sequence ID" value="OHB06393.1"/>
    <property type="molecule type" value="Genomic_DNA"/>
</dbReference>
<dbReference type="Pfam" id="PF14528">
    <property type="entry name" value="LAGLIDADG_3"/>
    <property type="match status" value="2"/>
</dbReference>